<name>A0ABR0KJ51_9EURO</name>
<dbReference type="PANTHER" id="PTHR37450:SF1">
    <property type="entry name" value="CIPC PROTEIN"/>
    <property type="match status" value="1"/>
</dbReference>
<reference evidence="1 2" key="1">
    <citation type="submission" date="2023-08" db="EMBL/GenBank/DDBJ databases">
        <title>Black Yeasts Isolated from many extreme environments.</title>
        <authorList>
            <person name="Coleine C."/>
            <person name="Stajich J.E."/>
            <person name="Selbmann L."/>
        </authorList>
    </citation>
    <scope>NUCLEOTIDE SEQUENCE [LARGE SCALE GENOMIC DNA]</scope>
    <source>
        <strain evidence="1 2">CCFEE 5885</strain>
    </source>
</reference>
<evidence type="ECO:0000313" key="1">
    <source>
        <dbReference type="EMBL" id="KAK5096221.1"/>
    </source>
</evidence>
<organism evidence="1 2">
    <name type="scientific">Lithohypha guttulata</name>
    <dbReference type="NCBI Taxonomy" id="1690604"/>
    <lineage>
        <taxon>Eukaryota</taxon>
        <taxon>Fungi</taxon>
        <taxon>Dikarya</taxon>
        <taxon>Ascomycota</taxon>
        <taxon>Pezizomycotina</taxon>
        <taxon>Eurotiomycetes</taxon>
        <taxon>Chaetothyriomycetidae</taxon>
        <taxon>Chaetothyriales</taxon>
        <taxon>Trichomeriaceae</taxon>
        <taxon>Lithohypha</taxon>
    </lineage>
</organism>
<dbReference type="PANTHER" id="PTHR37450">
    <property type="entry name" value="CIPC PROTEIN"/>
    <property type="match status" value="1"/>
</dbReference>
<dbReference type="Proteomes" id="UP001345013">
    <property type="component" value="Unassembled WGS sequence"/>
</dbReference>
<dbReference type="EMBL" id="JAVRRG010000023">
    <property type="protein sequence ID" value="KAK5096221.1"/>
    <property type="molecule type" value="Genomic_DNA"/>
</dbReference>
<protein>
    <recommendedName>
        <fullName evidence="3">CipC-like antibiotic response protein</fullName>
    </recommendedName>
</protein>
<gene>
    <name evidence="1" type="ORF">LTR24_002626</name>
</gene>
<sequence length="130" mass="14978">MWGFNETRDAHQQVYGNDQYGDDQNQAKFSHELIGGAAAFEGMKLFEDRQRKEGKMGSRKTVNHGFAKEMLAGFVGAEVDRLAETKGMDEYDKIEAKRHAESSAYNMYDQHYQNADSYDPNQYDAPNFRY</sequence>
<dbReference type="InterPro" id="IPR022234">
    <property type="entry name" value="DUF3759"/>
</dbReference>
<keyword evidence="2" id="KW-1185">Reference proteome</keyword>
<dbReference type="Pfam" id="PF12585">
    <property type="entry name" value="DUF3759"/>
    <property type="match status" value="1"/>
</dbReference>
<accession>A0ABR0KJ51</accession>
<evidence type="ECO:0000313" key="2">
    <source>
        <dbReference type="Proteomes" id="UP001345013"/>
    </source>
</evidence>
<evidence type="ECO:0008006" key="3">
    <source>
        <dbReference type="Google" id="ProtNLM"/>
    </source>
</evidence>
<comment type="caution">
    <text evidence="1">The sequence shown here is derived from an EMBL/GenBank/DDBJ whole genome shotgun (WGS) entry which is preliminary data.</text>
</comment>
<proteinExistence type="predicted"/>